<keyword evidence="1 2" id="KW-0732">Signal</keyword>
<dbReference type="Pfam" id="PF01395">
    <property type="entry name" value="PBP_GOBP"/>
    <property type="match status" value="1"/>
</dbReference>
<dbReference type="InterPro" id="IPR006170">
    <property type="entry name" value="PBP/GOBP"/>
</dbReference>
<dbReference type="GO" id="GO:0005549">
    <property type="term" value="F:odorant binding"/>
    <property type="evidence" value="ECO:0007669"/>
    <property type="project" value="InterPro"/>
</dbReference>
<dbReference type="GO" id="GO:0005615">
    <property type="term" value="C:extracellular space"/>
    <property type="evidence" value="ECO:0007669"/>
    <property type="project" value="TreeGrafter"/>
</dbReference>
<dbReference type="EMBL" id="VTPC01001849">
    <property type="protein sequence ID" value="KAF2901126.1"/>
    <property type="molecule type" value="Genomic_DNA"/>
</dbReference>
<organism evidence="3 4">
    <name type="scientific">Ignelater luminosus</name>
    <name type="common">Cucubano</name>
    <name type="synonym">Pyrophorus luminosus</name>
    <dbReference type="NCBI Taxonomy" id="2038154"/>
    <lineage>
        <taxon>Eukaryota</taxon>
        <taxon>Metazoa</taxon>
        <taxon>Ecdysozoa</taxon>
        <taxon>Arthropoda</taxon>
        <taxon>Hexapoda</taxon>
        <taxon>Insecta</taxon>
        <taxon>Pterygota</taxon>
        <taxon>Neoptera</taxon>
        <taxon>Endopterygota</taxon>
        <taxon>Coleoptera</taxon>
        <taxon>Polyphaga</taxon>
        <taxon>Elateriformia</taxon>
        <taxon>Elateroidea</taxon>
        <taxon>Elateridae</taxon>
        <taxon>Agrypninae</taxon>
        <taxon>Pyrophorini</taxon>
        <taxon>Ignelater</taxon>
    </lineage>
</organism>
<feature type="chain" id="PRO_5035425049" evidence="2">
    <location>
        <begin position="18"/>
        <end position="136"/>
    </location>
</feature>
<feature type="signal peptide" evidence="2">
    <location>
        <begin position="1"/>
        <end position="17"/>
    </location>
</feature>
<evidence type="ECO:0000256" key="1">
    <source>
        <dbReference type="ARBA" id="ARBA00022729"/>
    </source>
</evidence>
<dbReference type="Gene3D" id="1.10.238.20">
    <property type="entry name" value="Pheromone/general odorant binding protein domain"/>
    <property type="match status" value="1"/>
</dbReference>
<dbReference type="SMART" id="SM00708">
    <property type="entry name" value="PhBP"/>
    <property type="match status" value="1"/>
</dbReference>
<dbReference type="CDD" id="cd23992">
    <property type="entry name" value="PBP_GOBP"/>
    <property type="match status" value="1"/>
</dbReference>
<evidence type="ECO:0000256" key="2">
    <source>
        <dbReference type="SAM" id="SignalP"/>
    </source>
</evidence>
<reference evidence="3" key="1">
    <citation type="submission" date="2019-08" db="EMBL/GenBank/DDBJ databases">
        <title>The genome of the North American firefly Photinus pyralis.</title>
        <authorList>
            <consortium name="Photinus pyralis genome working group"/>
            <person name="Fallon T.R."/>
            <person name="Sander Lower S.E."/>
            <person name="Weng J.-K."/>
        </authorList>
    </citation>
    <scope>NUCLEOTIDE SEQUENCE</scope>
    <source>
        <strain evidence="3">TRF0915ILg1</strain>
        <tissue evidence="3">Whole body</tissue>
    </source>
</reference>
<sequence length="136" mass="15494">MKAYVLILFLAAYQSFAHRTTLSDIRRLWRRIAGPFESECIRNTSVQLSTVDEFHEYGALPDDPDLKCYFRCAGSKLQILNSAGGINVEKMAQIVDYVDPALAQKCSKIVKHPDPCQKAYLLVRCLHDNLSLRYLL</sequence>
<evidence type="ECO:0000313" key="3">
    <source>
        <dbReference type="EMBL" id="KAF2901126.1"/>
    </source>
</evidence>
<evidence type="ECO:0000313" key="4">
    <source>
        <dbReference type="Proteomes" id="UP000801492"/>
    </source>
</evidence>
<dbReference type="Proteomes" id="UP000801492">
    <property type="component" value="Unassembled WGS sequence"/>
</dbReference>
<dbReference type="SUPFAM" id="SSF47565">
    <property type="entry name" value="Insect pheromone/odorant-binding proteins"/>
    <property type="match status" value="1"/>
</dbReference>
<proteinExistence type="predicted"/>
<accession>A0A8K0GJ04</accession>
<keyword evidence="4" id="KW-1185">Reference proteome</keyword>
<comment type="caution">
    <text evidence="3">The sequence shown here is derived from an EMBL/GenBank/DDBJ whole genome shotgun (WGS) entry which is preliminary data.</text>
</comment>
<dbReference type="AlphaFoldDB" id="A0A8K0GJ04"/>
<dbReference type="InterPro" id="IPR036728">
    <property type="entry name" value="PBP_GOBP_sf"/>
</dbReference>
<gene>
    <name evidence="3" type="ORF">ILUMI_05060</name>
</gene>
<dbReference type="PANTHER" id="PTHR11857">
    <property type="entry name" value="ODORANT BINDING PROTEIN-RELATED"/>
    <property type="match status" value="1"/>
</dbReference>
<protein>
    <submittedName>
        <fullName evidence="3">Uncharacterized protein</fullName>
    </submittedName>
</protein>
<dbReference type="GO" id="GO:0007608">
    <property type="term" value="P:sensory perception of smell"/>
    <property type="evidence" value="ECO:0007669"/>
    <property type="project" value="TreeGrafter"/>
</dbReference>
<name>A0A8K0GJ04_IGNLU</name>
<dbReference type="OrthoDB" id="8194670at2759"/>